<dbReference type="SUPFAM" id="SSF46785">
    <property type="entry name" value="Winged helix' DNA-binding domain"/>
    <property type="match status" value="1"/>
</dbReference>
<sequence>MDLSTNEKLLFELGVKCPNILPNIRCTFLSNAYRVSELSSEEKITYHTIKSSGNKGTDYDVFVGIWIKDLKMKTNLHQNVLTKILKALESKKLVKSIKSIKSVPKDPSVVFPSNYDGYASLDEIHLFISNSGISNIELSIEDISNILDTLIYSGRIEKTIGSTSEDGDIDYLYKVLRPFSLENPLSKLPCFSCPVYNQLLIRHFTI</sequence>
<accession>A0A098VQH1</accession>
<dbReference type="Proteomes" id="UP000029725">
    <property type="component" value="Unassembled WGS sequence"/>
</dbReference>
<reference evidence="6 7" key="1">
    <citation type="submission" date="2014-04" db="EMBL/GenBank/DDBJ databases">
        <title>A new species of microsporidia sheds light on the evolution of extreme parasitism.</title>
        <authorList>
            <person name="Haag K.L."/>
            <person name="James T.Y."/>
            <person name="Larsson R."/>
            <person name="Schaer T.M."/>
            <person name="Refardt D."/>
            <person name="Pombert J.-F."/>
            <person name="Ebert D."/>
        </authorList>
    </citation>
    <scope>NUCLEOTIDE SEQUENCE [LARGE SCALE GENOMIC DNA]</scope>
    <source>
        <strain evidence="6 7">UGP3</strain>
        <tissue evidence="6">Spores</tissue>
    </source>
</reference>
<evidence type="ECO:0000313" key="7">
    <source>
        <dbReference type="Proteomes" id="UP000029725"/>
    </source>
</evidence>
<dbReference type="InterPro" id="IPR016049">
    <property type="entry name" value="RNA_pol_Rpc34-like"/>
</dbReference>
<dbReference type="RefSeq" id="XP_013237700.1">
    <property type="nucleotide sequence ID" value="XM_013382246.1"/>
</dbReference>
<organism evidence="6 7">
    <name type="scientific">Mitosporidium daphniae</name>
    <dbReference type="NCBI Taxonomy" id="1485682"/>
    <lineage>
        <taxon>Eukaryota</taxon>
        <taxon>Fungi</taxon>
        <taxon>Fungi incertae sedis</taxon>
        <taxon>Microsporidia</taxon>
        <taxon>Mitosporidium</taxon>
    </lineage>
</organism>
<dbReference type="VEuPathDB" id="MicrosporidiaDB:DI09_3p350"/>
<dbReference type="PANTHER" id="PTHR12780">
    <property type="entry name" value="RNA POLYMERASE III DNA DIRECTED , 39KD SUBUNIT-RELATED"/>
    <property type="match status" value="1"/>
</dbReference>
<proteinExistence type="inferred from homology"/>
<dbReference type="OrthoDB" id="613763at2759"/>
<evidence type="ECO:0000313" key="6">
    <source>
        <dbReference type="EMBL" id="KGG51273.1"/>
    </source>
</evidence>
<comment type="similarity">
    <text evidence="2">Belongs to the eukaryotic RPC34/RPC39 RNA polymerase subunit family.</text>
</comment>
<dbReference type="EMBL" id="JMKJ01000333">
    <property type="protein sequence ID" value="KGG51273.1"/>
    <property type="molecule type" value="Genomic_DNA"/>
</dbReference>
<protein>
    <submittedName>
        <fullName evidence="6">Uncharacterized protein</fullName>
    </submittedName>
</protein>
<dbReference type="InterPro" id="IPR036390">
    <property type="entry name" value="WH_DNA-bd_sf"/>
</dbReference>
<comment type="caution">
    <text evidence="6">The sequence shown here is derived from an EMBL/GenBank/DDBJ whole genome shotgun (WGS) entry which is preliminary data.</text>
</comment>
<dbReference type="HOGENOM" id="CLU_1332219_0_0_1"/>
<keyword evidence="5" id="KW-0539">Nucleus</keyword>
<comment type="subcellular location">
    <subcellularLocation>
        <location evidence="1">Nucleus</location>
    </subcellularLocation>
</comment>
<keyword evidence="7" id="KW-1185">Reference proteome</keyword>
<dbReference type="Gene3D" id="1.10.10.10">
    <property type="entry name" value="Winged helix-like DNA-binding domain superfamily/Winged helix DNA-binding domain"/>
    <property type="match status" value="1"/>
</dbReference>
<name>A0A098VQH1_9MICR</name>
<dbReference type="AlphaFoldDB" id="A0A098VQH1"/>
<dbReference type="GO" id="GO:0005666">
    <property type="term" value="C:RNA polymerase III complex"/>
    <property type="evidence" value="ECO:0007669"/>
    <property type="project" value="InterPro"/>
</dbReference>
<evidence type="ECO:0000256" key="4">
    <source>
        <dbReference type="ARBA" id="ARBA00023163"/>
    </source>
</evidence>
<evidence type="ECO:0000256" key="5">
    <source>
        <dbReference type="ARBA" id="ARBA00023242"/>
    </source>
</evidence>
<dbReference type="GO" id="GO:0006383">
    <property type="term" value="P:transcription by RNA polymerase III"/>
    <property type="evidence" value="ECO:0007669"/>
    <property type="project" value="InterPro"/>
</dbReference>
<evidence type="ECO:0000256" key="1">
    <source>
        <dbReference type="ARBA" id="ARBA00004123"/>
    </source>
</evidence>
<evidence type="ECO:0000256" key="3">
    <source>
        <dbReference type="ARBA" id="ARBA00022478"/>
    </source>
</evidence>
<dbReference type="InterPro" id="IPR007832">
    <property type="entry name" value="RNA_pol_Rpc34"/>
</dbReference>
<gene>
    <name evidence="6" type="ORF">DI09_3p350</name>
</gene>
<dbReference type="GeneID" id="25259834"/>
<dbReference type="InterPro" id="IPR036388">
    <property type="entry name" value="WH-like_DNA-bd_sf"/>
</dbReference>
<dbReference type="Pfam" id="PF05158">
    <property type="entry name" value="RNA_pol_Rpc34"/>
    <property type="match status" value="2"/>
</dbReference>
<keyword evidence="4" id="KW-0804">Transcription</keyword>
<evidence type="ECO:0000256" key="2">
    <source>
        <dbReference type="ARBA" id="ARBA00011038"/>
    </source>
</evidence>
<keyword evidence="3" id="KW-0240">DNA-directed RNA polymerase</keyword>